<proteinExistence type="inferred from homology"/>
<evidence type="ECO:0008006" key="5">
    <source>
        <dbReference type="Google" id="ProtNLM"/>
    </source>
</evidence>
<keyword evidence="4" id="KW-1185">Reference proteome</keyword>
<dbReference type="CDD" id="cd07012">
    <property type="entry name" value="PBP2_Bug_TTT"/>
    <property type="match status" value="1"/>
</dbReference>
<dbReference type="AlphaFoldDB" id="X7EAC6"/>
<evidence type="ECO:0000256" key="1">
    <source>
        <dbReference type="ARBA" id="ARBA00006987"/>
    </source>
</evidence>
<dbReference type="Gene3D" id="3.40.190.10">
    <property type="entry name" value="Periplasmic binding protein-like II"/>
    <property type="match status" value="1"/>
</dbReference>
<dbReference type="PIRSF" id="PIRSF017082">
    <property type="entry name" value="YflP"/>
    <property type="match status" value="1"/>
</dbReference>
<comment type="caution">
    <text evidence="3">The sequence shown here is derived from an EMBL/GenBank/DDBJ whole genome shotgun (WGS) entry which is preliminary data.</text>
</comment>
<dbReference type="STRING" id="1449350.OCH239_14780"/>
<feature type="chain" id="PRO_5004977693" description="Tripartite tricarboxylate transporter substrate binding protein" evidence="2">
    <location>
        <begin position="24"/>
        <end position="316"/>
    </location>
</feature>
<dbReference type="PANTHER" id="PTHR42928:SF5">
    <property type="entry name" value="BLR1237 PROTEIN"/>
    <property type="match status" value="1"/>
</dbReference>
<name>X7EAC6_9RHOB</name>
<dbReference type="PANTHER" id="PTHR42928">
    <property type="entry name" value="TRICARBOXYLATE-BINDING PROTEIN"/>
    <property type="match status" value="1"/>
</dbReference>
<dbReference type="Pfam" id="PF03401">
    <property type="entry name" value="TctC"/>
    <property type="match status" value="1"/>
</dbReference>
<dbReference type="InterPro" id="IPR042100">
    <property type="entry name" value="Bug_dom1"/>
</dbReference>
<dbReference type="Proteomes" id="UP000022447">
    <property type="component" value="Unassembled WGS sequence"/>
</dbReference>
<feature type="signal peptide" evidence="2">
    <location>
        <begin position="1"/>
        <end position="23"/>
    </location>
</feature>
<reference evidence="3 4" key="1">
    <citation type="submission" date="2014-01" db="EMBL/GenBank/DDBJ databases">
        <title>Roseivivax halodurans JCM 10272 Genome Sequencing.</title>
        <authorList>
            <person name="Lai Q."/>
            <person name="Li G."/>
            <person name="Shao Z."/>
        </authorList>
    </citation>
    <scope>NUCLEOTIDE SEQUENCE [LARGE SCALE GENOMIC DNA]</scope>
    <source>
        <strain evidence="3 4">JCM 10272</strain>
    </source>
</reference>
<dbReference type="OrthoDB" id="8970543at2"/>
<dbReference type="eggNOG" id="COG3181">
    <property type="taxonomic scope" value="Bacteria"/>
</dbReference>
<evidence type="ECO:0000256" key="2">
    <source>
        <dbReference type="SAM" id="SignalP"/>
    </source>
</evidence>
<organism evidence="3 4">
    <name type="scientific">Roseivivax halodurans JCM 10272</name>
    <dbReference type="NCBI Taxonomy" id="1449350"/>
    <lineage>
        <taxon>Bacteria</taxon>
        <taxon>Pseudomonadati</taxon>
        <taxon>Pseudomonadota</taxon>
        <taxon>Alphaproteobacteria</taxon>
        <taxon>Rhodobacterales</taxon>
        <taxon>Roseobacteraceae</taxon>
        <taxon>Roseivivax</taxon>
    </lineage>
</organism>
<accession>X7EAC6</accession>
<dbReference type="RefSeq" id="WP_037266129.1">
    <property type="nucleotide sequence ID" value="NZ_JALZ01000040.1"/>
</dbReference>
<gene>
    <name evidence="3" type="ORF">OCH239_14780</name>
</gene>
<dbReference type="InterPro" id="IPR005064">
    <property type="entry name" value="BUG"/>
</dbReference>
<dbReference type="EMBL" id="JALZ01000040">
    <property type="protein sequence ID" value="ETX13029.1"/>
    <property type="molecule type" value="Genomic_DNA"/>
</dbReference>
<evidence type="ECO:0000313" key="3">
    <source>
        <dbReference type="EMBL" id="ETX13029.1"/>
    </source>
</evidence>
<sequence>MRPITRILTTAALLAAASAPAYADFPEKPVRLIVPFGAGGGTDSLARAVQAAIDKHDLLSQPLVVVNADGAAGTIGTRQALTAEPDGYTILQIHQEMFSVSAAGRVDYTPADFEPILQATSSCTFVAVPKESDMQTFDDLVARAKEGNLKQADAIASATHFPSAQLMEAIGARWTIVPTGGTSARFASLEGGFSDFALLSTPWVERGSEDLRALAIAGPDRFETLPDVPTLHELGYDVEACLLRRYWAPEGTPEDVVATLADAIEAALNTEEVQEQIDASGETLAILRGDELQQKIDEEYQSFVDIADVVRGTSQD</sequence>
<keyword evidence="2" id="KW-0732">Signal</keyword>
<protein>
    <recommendedName>
        <fullName evidence="5">Tripartite tricarboxylate transporter substrate binding protein</fullName>
    </recommendedName>
</protein>
<comment type="similarity">
    <text evidence="1">Belongs to the UPF0065 (bug) family.</text>
</comment>
<evidence type="ECO:0000313" key="4">
    <source>
        <dbReference type="Proteomes" id="UP000022447"/>
    </source>
</evidence>
<dbReference type="Gene3D" id="3.40.190.150">
    <property type="entry name" value="Bordetella uptake gene, domain 1"/>
    <property type="match status" value="1"/>
</dbReference>
<dbReference type="PATRIC" id="fig|1449350.3.peg.3797"/>